<evidence type="ECO:0000313" key="8">
    <source>
        <dbReference type="EMBL" id="RVX11929.1"/>
    </source>
</evidence>
<reference evidence="8 9" key="1">
    <citation type="journal article" date="2018" name="PLoS Genet.">
        <title>Population sequencing reveals clonal diversity and ancestral inbreeding in the grapevine cultivar Chardonnay.</title>
        <authorList>
            <person name="Roach M.J."/>
            <person name="Johnson D.L."/>
            <person name="Bohlmann J."/>
            <person name="van Vuuren H.J."/>
            <person name="Jones S.J."/>
            <person name="Pretorius I.S."/>
            <person name="Schmidt S.A."/>
            <person name="Borneman A.R."/>
        </authorList>
    </citation>
    <scope>NUCLEOTIDE SEQUENCE [LARGE SCALE GENOMIC DNA]</scope>
    <source>
        <strain evidence="9">cv. Chardonnay</strain>
        <tissue evidence="8">Leaf</tissue>
    </source>
</reference>
<dbReference type="Pfam" id="PF03479">
    <property type="entry name" value="PCC"/>
    <property type="match status" value="1"/>
</dbReference>
<dbReference type="CDD" id="cd11378">
    <property type="entry name" value="DUF296"/>
    <property type="match status" value="1"/>
</dbReference>
<dbReference type="PANTHER" id="PTHR31500">
    <property type="entry name" value="AT-HOOK MOTIF NUCLEAR-LOCALIZED PROTEIN 9"/>
    <property type="match status" value="1"/>
</dbReference>
<name>A0A438JSL6_VITVI</name>
<evidence type="ECO:0000256" key="5">
    <source>
        <dbReference type="RuleBase" id="RU367031"/>
    </source>
</evidence>
<sequence length="209" mass="21890">MTASHRSSRIVRKLGTSLFLSQLTELRPKALSNTLKRTFCLTKDTSGGRFEILSLSGSFTVSDSGGARSRTGGLSVSLAGPDGRVIGGGIAGILTAAGPIQIVVGSFMPNGYKTHKRKHHREPTTTSIIPPAPDTVTAARPISQAAPEVGPCLNSTSPSHGQSHGEADDSVNNKQISNVISLQSAAWNGSEHKSEQRPSPDINLTVPSE</sequence>
<dbReference type="InterPro" id="IPR005175">
    <property type="entry name" value="PPC_dom"/>
</dbReference>
<dbReference type="GO" id="GO:0003680">
    <property type="term" value="F:minor groove of adenine-thymine-rich DNA binding"/>
    <property type="evidence" value="ECO:0007669"/>
    <property type="project" value="UniProtKB-UniRule"/>
</dbReference>
<evidence type="ECO:0000256" key="1">
    <source>
        <dbReference type="ARBA" id="ARBA00023015"/>
    </source>
</evidence>
<keyword evidence="1 5" id="KW-0805">Transcription regulation</keyword>
<keyword evidence="3 5" id="KW-0804">Transcription</keyword>
<evidence type="ECO:0000256" key="6">
    <source>
        <dbReference type="SAM" id="MobiDB-lite"/>
    </source>
</evidence>
<feature type="region of interest" description="Disordered" evidence="6">
    <location>
        <begin position="114"/>
        <end position="133"/>
    </location>
</feature>
<keyword evidence="4 5" id="KW-0539">Nucleus</keyword>
<proteinExistence type="predicted"/>
<comment type="domain">
    <text evidence="5">The PPC domain mediates interactions between AHL proteins.</text>
</comment>
<evidence type="ECO:0000256" key="2">
    <source>
        <dbReference type="ARBA" id="ARBA00023125"/>
    </source>
</evidence>
<keyword evidence="2 5" id="KW-0238">DNA-binding</keyword>
<evidence type="ECO:0000256" key="3">
    <source>
        <dbReference type="ARBA" id="ARBA00023163"/>
    </source>
</evidence>
<dbReference type="PROSITE" id="PS51742">
    <property type="entry name" value="PPC"/>
    <property type="match status" value="1"/>
</dbReference>
<comment type="caution">
    <text evidence="8">The sequence shown here is derived from an EMBL/GenBank/DDBJ whole genome shotgun (WGS) entry which is preliminary data.</text>
</comment>
<dbReference type="SUPFAM" id="SSF117856">
    <property type="entry name" value="AF0104/ALDC/Ptd012-like"/>
    <property type="match status" value="1"/>
</dbReference>
<dbReference type="Proteomes" id="UP000288805">
    <property type="component" value="Unassembled WGS sequence"/>
</dbReference>
<protein>
    <recommendedName>
        <fullName evidence="5">AT-hook motif nuclear-localized protein</fullName>
    </recommendedName>
</protein>
<feature type="domain" description="PPC" evidence="7">
    <location>
        <begin position="1"/>
        <end position="132"/>
    </location>
</feature>
<organism evidence="8 9">
    <name type="scientific">Vitis vinifera</name>
    <name type="common">Grape</name>
    <dbReference type="NCBI Taxonomy" id="29760"/>
    <lineage>
        <taxon>Eukaryota</taxon>
        <taxon>Viridiplantae</taxon>
        <taxon>Streptophyta</taxon>
        <taxon>Embryophyta</taxon>
        <taxon>Tracheophyta</taxon>
        <taxon>Spermatophyta</taxon>
        <taxon>Magnoliopsida</taxon>
        <taxon>eudicotyledons</taxon>
        <taxon>Gunneridae</taxon>
        <taxon>Pentapetalae</taxon>
        <taxon>rosids</taxon>
        <taxon>Vitales</taxon>
        <taxon>Vitaceae</taxon>
        <taxon>Viteae</taxon>
        <taxon>Vitis</taxon>
    </lineage>
</organism>
<dbReference type="EMBL" id="QGNW01000029">
    <property type="protein sequence ID" value="RVX11929.1"/>
    <property type="molecule type" value="Genomic_DNA"/>
</dbReference>
<feature type="compositionally biased region" description="Polar residues" evidence="6">
    <location>
        <begin position="170"/>
        <end position="187"/>
    </location>
</feature>
<feature type="compositionally biased region" description="Polar residues" evidence="6">
    <location>
        <begin position="153"/>
        <end position="162"/>
    </location>
</feature>
<dbReference type="GO" id="GO:0005634">
    <property type="term" value="C:nucleus"/>
    <property type="evidence" value="ECO:0007669"/>
    <property type="project" value="UniProtKB-SubCell"/>
</dbReference>
<dbReference type="InterPro" id="IPR039605">
    <property type="entry name" value="AHL"/>
</dbReference>
<comment type="subcellular location">
    <subcellularLocation>
        <location evidence="5">Nucleus</location>
    </subcellularLocation>
</comment>
<evidence type="ECO:0000313" key="9">
    <source>
        <dbReference type="Proteomes" id="UP000288805"/>
    </source>
</evidence>
<accession>A0A438JSL6</accession>
<dbReference type="Gene3D" id="3.30.1330.80">
    <property type="entry name" value="Hypothetical protein, similar to alpha- acetolactate decarboxylase, domain 2"/>
    <property type="match status" value="1"/>
</dbReference>
<evidence type="ECO:0000256" key="4">
    <source>
        <dbReference type="ARBA" id="ARBA00023242"/>
    </source>
</evidence>
<gene>
    <name evidence="8" type="primary">AHL1_6</name>
    <name evidence="8" type="ORF">CK203_009506</name>
</gene>
<dbReference type="PANTHER" id="PTHR31500:SF56">
    <property type="entry name" value="AT-HOOK MOTIF NUCLEAR-LOCALIZED PROTEIN"/>
    <property type="match status" value="1"/>
</dbReference>
<evidence type="ECO:0000259" key="7">
    <source>
        <dbReference type="PROSITE" id="PS51742"/>
    </source>
</evidence>
<comment type="function">
    <text evidence="5">Transcription factor that specifically binds AT-rich DNA sequences related to the nuclear matrix attachment regions (MARs).</text>
</comment>
<feature type="region of interest" description="Disordered" evidence="6">
    <location>
        <begin position="147"/>
        <end position="209"/>
    </location>
</feature>
<dbReference type="AlphaFoldDB" id="A0A438JSL6"/>